<name>A0ABP1FAX1_9FLAO</name>
<protein>
    <recommendedName>
        <fullName evidence="3">Lipoprotein</fullName>
    </recommendedName>
</protein>
<dbReference type="Proteomes" id="UP001497602">
    <property type="component" value="Unassembled WGS sequence"/>
</dbReference>
<comment type="caution">
    <text evidence="1">The sequence shown here is derived from an EMBL/GenBank/DDBJ whole genome shotgun (WGS) entry which is preliminary data.</text>
</comment>
<sequence>MRYIYLVLLLLVIFSCGKVSNEWKDGKGIIYNAGKYRTYDNNELIIEAKKDGTLKYFLKDIGTNNIVAFSKYDFSKYHSWYLIYDENGLWFYSGDIGSVYWKKEKTSFKEIVLVKEKFIEYNSIIPSKLKEELEYW</sequence>
<evidence type="ECO:0000313" key="1">
    <source>
        <dbReference type="EMBL" id="CAL2106843.1"/>
    </source>
</evidence>
<evidence type="ECO:0000313" key="2">
    <source>
        <dbReference type="Proteomes" id="UP001497602"/>
    </source>
</evidence>
<keyword evidence="2" id="KW-1185">Reference proteome</keyword>
<evidence type="ECO:0008006" key="3">
    <source>
        <dbReference type="Google" id="ProtNLM"/>
    </source>
</evidence>
<gene>
    <name evidence="1" type="ORF">T190115A13A_20123</name>
</gene>
<dbReference type="EMBL" id="CAXJRC010000022">
    <property type="protein sequence ID" value="CAL2106843.1"/>
    <property type="molecule type" value="Genomic_DNA"/>
</dbReference>
<dbReference type="PROSITE" id="PS51257">
    <property type="entry name" value="PROKAR_LIPOPROTEIN"/>
    <property type="match status" value="1"/>
</dbReference>
<proteinExistence type="predicted"/>
<accession>A0ABP1FAX1</accession>
<dbReference type="RefSeq" id="WP_348705541.1">
    <property type="nucleotide sequence ID" value="NZ_CAXIYA010000033.1"/>
</dbReference>
<reference evidence="1 2" key="1">
    <citation type="submission" date="2024-05" db="EMBL/GenBank/DDBJ databases">
        <authorList>
            <person name="Duchaud E."/>
        </authorList>
    </citation>
    <scope>NUCLEOTIDE SEQUENCE [LARGE SCALE GENOMIC DNA]</scope>
    <source>
        <strain evidence="1">Ena-SAMPLE-TAB-13-05-2024-13:56:06:370-140305</strain>
    </source>
</reference>
<organism evidence="1 2">
    <name type="scientific">Tenacibaculum vairaonense</name>
    <dbReference type="NCBI Taxonomy" id="3137860"/>
    <lineage>
        <taxon>Bacteria</taxon>
        <taxon>Pseudomonadati</taxon>
        <taxon>Bacteroidota</taxon>
        <taxon>Flavobacteriia</taxon>
        <taxon>Flavobacteriales</taxon>
        <taxon>Flavobacteriaceae</taxon>
        <taxon>Tenacibaculum</taxon>
    </lineage>
</organism>